<protein>
    <submittedName>
        <fullName evidence="1">Uncharacterized protein</fullName>
    </submittedName>
</protein>
<dbReference type="EMBL" id="VIGV01000002">
    <property type="protein sequence ID" value="TWS25369.1"/>
    <property type="molecule type" value="Genomic_DNA"/>
</dbReference>
<name>A0A5C5RQL1_9ACTN</name>
<accession>A0A5C5RQL1</accession>
<dbReference type="RefSeq" id="WP_146433300.1">
    <property type="nucleotide sequence ID" value="NZ_VIGV01000002.1"/>
</dbReference>
<comment type="caution">
    <text evidence="1">The sequence shown here is derived from an EMBL/GenBank/DDBJ whole genome shotgun (WGS) entry which is preliminary data.</text>
</comment>
<evidence type="ECO:0000313" key="1">
    <source>
        <dbReference type="EMBL" id="TWS25369.1"/>
    </source>
</evidence>
<gene>
    <name evidence="1" type="ORF">FK268_09265</name>
</gene>
<dbReference type="Proteomes" id="UP000319792">
    <property type="component" value="Unassembled WGS sequence"/>
</dbReference>
<reference evidence="1 2" key="1">
    <citation type="submission" date="2019-08" db="EMBL/GenBank/DDBJ databases">
        <title>Tsukamurella conjunctivitidis sp. nov., Tsukamurella assacharolytica sp. nov. and Tsukamurella sputae sp. nov. isolated from patients with conjunctivitis, bacteraemia (lymphoma) and respiratory infection (sputum) in Hong Kong.</title>
        <authorList>
            <person name="Fok K.M.N."/>
            <person name="Fong J.Y.H."/>
        </authorList>
    </citation>
    <scope>NUCLEOTIDE SEQUENCE [LARGE SCALE GENOMIC DNA]</scope>
    <source>
        <strain evidence="1 2">HKU70</strain>
    </source>
</reference>
<organism evidence="1 2">
    <name type="scientific">Tsukamurella sputi</name>
    <dbReference type="NCBI Taxonomy" id="2591848"/>
    <lineage>
        <taxon>Bacteria</taxon>
        <taxon>Bacillati</taxon>
        <taxon>Actinomycetota</taxon>
        <taxon>Actinomycetes</taxon>
        <taxon>Mycobacteriales</taxon>
        <taxon>Tsukamurellaceae</taxon>
        <taxon>Tsukamurella</taxon>
    </lineage>
</organism>
<evidence type="ECO:0000313" key="2">
    <source>
        <dbReference type="Proteomes" id="UP000319792"/>
    </source>
</evidence>
<proteinExistence type="predicted"/>
<keyword evidence="2" id="KW-1185">Reference proteome</keyword>
<dbReference type="AlphaFoldDB" id="A0A5C5RQL1"/>
<sequence length="145" mass="15775">MASEPTDLIREATAALDGNGIEARLLSSCRAESDALDDLVRRLRDALAEKHTGCGCRHCQRQFDAMVVALAEANATIASLREREETVEWTVGCPIGGTWTPHGSPPHQSREDAYNQAVGLACIDEARGWEVRSRTVTAWLPDVSS</sequence>